<gene>
    <name evidence="1" type="ORF">O6H91_12G102600</name>
</gene>
<evidence type="ECO:0000313" key="1">
    <source>
        <dbReference type="EMBL" id="KAJ7537210.1"/>
    </source>
</evidence>
<accession>A0ACC2C5G1</accession>
<name>A0ACC2C5G1_DIPCM</name>
<dbReference type="EMBL" id="CM055103">
    <property type="protein sequence ID" value="KAJ7537210.1"/>
    <property type="molecule type" value="Genomic_DNA"/>
</dbReference>
<comment type="caution">
    <text evidence="1">The sequence shown here is derived from an EMBL/GenBank/DDBJ whole genome shotgun (WGS) entry which is preliminary data.</text>
</comment>
<organism evidence="1 2">
    <name type="scientific">Diphasiastrum complanatum</name>
    <name type="common">Issler's clubmoss</name>
    <name type="synonym">Lycopodium complanatum</name>
    <dbReference type="NCBI Taxonomy" id="34168"/>
    <lineage>
        <taxon>Eukaryota</taxon>
        <taxon>Viridiplantae</taxon>
        <taxon>Streptophyta</taxon>
        <taxon>Embryophyta</taxon>
        <taxon>Tracheophyta</taxon>
        <taxon>Lycopodiopsida</taxon>
        <taxon>Lycopodiales</taxon>
        <taxon>Lycopodiaceae</taxon>
        <taxon>Lycopodioideae</taxon>
        <taxon>Diphasiastrum</taxon>
    </lineage>
</organism>
<protein>
    <submittedName>
        <fullName evidence="1">Uncharacterized protein</fullName>
    </submittedName>
</protein>
<sequence length="616" mass="68356">MASRRDHMEGIHAAGTHLSKCRLKFAAAQAAYGTFMGQQSAVVEAAAQGSRRDVSRLLESGFIPTQELNYAIFQAAKRGHKYILQELMEAGGTDLDAAMEAAGWSGHTHIVDELMVSGRSVNIGRAFLGAMLACRREMIDHLIKVADAEGLESGLRVGASLIWSRTADEVGFLSDVLEDLVKAGAKNFADALLSSCNGTAILHLNGRRILHKSKIFDRLVLEASNLTRDFYNSLLLQTCVCFLYRMTILEAGDAALLDHCDVSVFVCESVPFLPKVKRMQHILESATATQDMLDIFSILFRNGESLISERLFQFTDGNVEKARTLLQVKGSNCQVGQKRGRFSSLESRAEWPLKMMKFLLTQCGVTSELAIEQAVASSTHLGVMLPVLELLVECNCLSITDPYVVLAFATAFRQTAAVKYLLDIIPKPVNIRPMMEAFKTAASENIGPEGVLYLLHLNFLDDPKATLRAATMVAELEHTTPELRDRLREEWSQEAYNVGAEEGSRHYLNIMRIIKRGQSRLCVRELPLQLQVAIGYLPLYKDCYRTPGSLLSQRQRGELVEAVRHLYRGSSTVTEVDVHKADKTKLLALLGAFLPEWSQSFTDVDSRKDEITIAHS</sequence>
<keyword evidence="2" id="KW-1185">Reference proteome</keyword>
<proteinExistence type="predicted"/>
<reference evidence="2" key="1">
    <citation type="journal article" date="2024" name="Proc. Natl. Acad. Sci. U.S.A.">
        <title>Extraordinary preservation of gene collinearity over three hundred million years revealed in homosporous lycophytes.</title>
        <authorList>
            <person name="Li C."/>
            <person name="Wickell D."/>
            <person name="Kuo L.Y."/>
            <person name="Chen X."/>
            <person name="Nie B."/>
            <person name="Liao X."/>
            <person name="Peng D."/>
            <person name="Ji J."/>
            <person name="Jenkins J."/>
            <person name="Williams M."/>
            <person name="Shu S."/>
            <person name="Plott C."/>
            <person name="Barry K."/>
            <person name="Rajasekar S."/>
            <person name="Grimwood J."/>
            <person name="Han X."/>
            <person name="Sun S."/>
            <person name="Hou Z."/>
            <person name="He W."/>
            <person name="Dai G."/>
            <person name="Sun C."/>
            <person name="Schmutz J."/>
            <person name="Leebens-Mack J.H."/>
            <person name="Li F.W."/>
            <person name="Wang L."/>
        </authorList>
    </citation>
    <scope>NUCLEOTIDE SEQUENCE [LARGE SCALE GENOMIC DNA]</scope>
    <source>
        <strain evidence="2">cv. PW_Plant_1</strain>
    </source>
</reference>
<evidence type="ECO:0000313" key="2">
    <source>
        <dbReference type="Proteomes" id="UP001162992"/>
    </source>
</evidence>
<dbReference type="Proteomes" id="UP001162992">
    <property type="component" value="Chromosome 12"/>
</dbReference>